<feature type="region of interest" description="Disordered" evidence="1">
    <location>
        <begin position="39"/>
        <end position="64"/>
    </location>
</feature>
<accession>A0A9R0HV51</accession>
<dbReference type="AlphaFoldDB" id="A0A9R0HV51"/>
<evidence type="ECO:0000313" key="4">
    <source>
        <dbReference type="RefSeq" id="XP_021837554.1"/>
    </source>
</evidence>
<dbReference type="GeneID" id="110777258"/>
<evidence type="ECO:0000256" key="1">
    <source>
        <dbReference type="SAM" id="MobiDB-lite"/>
    </source>
</evidence>
<proteinExistence type="predicted"/>
<dbReference type="PANTHER" id="PTHR33143:SF63">
    <property type="entry name" value="F16F4.1 PROTEIN"/>
    <property type="match status" value="1"/>
</dbReference>
<feature type="region of interest" description="Disordered" evidence="1">
    <location>
        <begin position="1"/>
        <end position="26"/>
    </location>
</feature>
<dbReference type="Proteomes" id="UP000813463">
    <property type="component" value="Chromosome 5"/>
</dbReference>
<dbReference type="PANTHER" id="PTHR33143">
    <property type="entry name" value="F16F4.1 PROTEIN-RELATED"/>
    <property type="match status" value="1"/>
</dbReference>
<dbReference type="RefSeq" id="XP_021837554.1">
    <property type="nucleotide sequence ID" value="XM_021981862.2"/>
</dbReference>
<sequence>MSPPPSFQQQQDDHQHHHHPRHHPIQHLVKQEVPAVTTTTTTDNNNSSVNYARMSPSSSVKIQKNSHMIKKSIPVSGSSIKVHNNQQPRGPVIIYTHSPKVIHTNPRDFKALVQKLTGMSSNKAAAISKDHPESGVRNGGPAAVPQHHPVPDSKMNNNNNNNNNNKSSSYTSTDDNESSSVITDENSNSNSNSNSSSSITTTATGDVVGHEINPYMCPPMFDLLPAPPNLPMFMPSSSDMLCSTADPPTYDYMDFNFPYDHIT</sequence>
<keyword evidence="3" id="KW-1185">Reference proteome</keyword>
<feature type="compositionally biased region" description="Polar residues" evidence="1">
    <location>
        <begin position="43"/>
        <end position="64"/>
    </location>
</feature>
<name>A0A9R0HV51_SPIOL</name>
<evidence type="ECO:0000259" key="2">
    <source>
        <dbReference type="Pfam" id="PF05678"/>
    </source>
</evidence>
<dbReference type="InterPro" id="IPR008889">
    <property type="entry name" value="VQ"/>
</dbReference>
<gene>
    <name evidence="4" type="primary">LOC110777258</name>
</gene>
<feature type="compositionally biased region" description="Basic residues" evidence="1">
    <location>
        <begin position="16"/>
        <end position="25"/>
    </location>
</feature>
<feature type="compositionally biased region" description="Polar residues" evidence="1">
    <location>
        <begin position="166"/>
        <end position="185"/>
    </location>
</feature>
<dbReference type="GO" id="GO:0005634">
    <property type="term" value="C:nucleus"/>
    <property type="evidence" value="ECO:0000318"/>
    <property type="project" value="GO_Central"/>
</dbReference>
<feature type="compositionally biased region" description="Low complexity" evidence="1">
    <location>
        <begin position="156"/>
        <end position="165"/>
    </location>
</feature>
<dbReference type="OrthoDB" id="1917757at2759"/>
<organism evidence="3 4">
    <name type="scientific">Spinacia oleracea</name>
    <name type="common">Spinach</name>
    <dbReference type="NCBI Taxonomy" id="3562"/>
    <lineage>
        <taxon>Eukaryota</taxon>
        <taxon>Viridiplantae</taxon>
        <taxon>Streptophyta</taxon>
        <taxon>Embryophyta</taxon>
        <taxon>Tracheophyta</taxon>
        <taxon>Spermatophyta</taxon>
        <taxon>Magnoliopsida</taxon>
        <taxon>eudicotyledons</taxon>
        <taxon>Gunneridae</taxon>
        <taxon>Pentapetalae</taxon>
        <taxon>Caryophyllales</taxon>
        <taxon>Chenopodiaceae</taxon>
        <taxon>Chenopodioideae</taxon>
        <taxon>Anserineae</taxon>
        <taxon>Spinacia</taxon>
    </lineage>
</organism>
<dbReference type="Pfam" id="PF05678">
    <property type="entry name" value="VQ"/>
    <property type="match status" value="1"/>
</dbReference>
<feature type="compositionally biased region" description="Low complexity" evidence="1">
    <location>
        <begin position="186"/>
        <end position="198"/>
    </location>
</feature>
<evidence type="ECO:0000313" key="3">
    <source>
        <dbReference type="Proteomes" id="UP000813463"/>
    </source>
</evidence>
<reference evidence="4" key="2">
    <citation type="submission" date="2025-08" db="UniProtKB">
        <authorList>
            <consortium name="RefSeq"/>
        </authorList>
    </citation>
    <scope>IDENTIFICATION</scope>
    <source>
        <tissue evidence="4">Leaf</tissue>
    </source>
</reference>
<reference evidence="3" key="1">
    <citation type="journal article" date="2021" name="Nat. Commun.">
        <title>Genomic analyses provide insights into spinach domestication and the genetic basis of agronomic traits.</title>
        <authorList>
            <person name="Cai X."/>
            <person name="Sun X."/>
            <person name="Xu C."/>
            <person name="Sun H."/>
            <person name="Wang X."/>
            <person name="Ge C."/>
            <person name="Zhang Z."/>
            <person name="Wang Q."/>
            <person name="Fei Z."/>
            <person name="Jiao C."/>
            <person name="Wang Q."/>
        </authorList>
    </citation>
    <scope>NUCLEOTIDE SEQUENCE [LARGE SCALE GENOMIC DNA]</scope>
    <source>
        <strain evidence="3">cv. Varoflay</strain>
    </source>
</reference>
<feature type="domain" description="VQ" evidence="2">
    <location>
        <begin position="96"/>
        <end position="122"/>
    </location>
</feature>
<dbReference type="KEGG" id="soe:110777258"/>
<feature type="region of interest" description="Disordered" evidence="1">
    <location>
        <begin position="123"/>
        <end position="202"/>
    </location>
</feature>
<protein>
    <submittedName>
        <fullName evidence="4">VQ motif-containing protein 20</fullName>
    </submittedName>
</protein>
<dbReference type="InterPro" id="IPR039607">
    <property type="entry name" value="VQ_8/17/18/20/21/25"/>
</dbReference>